<proteinExistence type="predicted"/>
<gene>
    <name evidence="1" type="ORF">LCDPAC01_00760</name>
</gene>
<protein>
    <submittedName>
        <fullName evidence="1">Uncharacterized protein</fullName>
    </submittedName>
</protein>
<accession>A0A481YMN9</accession>
<sequence>MLQSLLKIVGESLIDKVAKEIFKDVLPEILPRNICRVDEETLCGREIIILKGELIGEYKHIFGTQKIECEEFGTPALRINNEISEALNIPKVILNIILEYLNEDVSMPKLNITILPYTMIPVPYNPGNEIKVPYTNSTSVQHRKLFNLWSSDTINETETIYLYELGPVIIRIKFIEYRATNNKGYCYVHKTSHMKYDTSIVIPLTELTDKFLYFCSEKHVSFSECKYLGTNPKDILKMPETPHVYMSCYHGSDDSSYNLLDMKHPNSNGVLLSIENAYNDTNLFYENIRSIKKICTSDHRGIGLEKSVDYIFLGSKQPQNFRIICLNA</sequence>
<organism evidence="1">
    <name type="scientific">Pithovirus LCDPAC01</name>
    <dbReference type="NCBI Taxonomy" id="2506600"/>
    <lineage>
        <taxon>Viruses</taxon>
        <taxon>Pithoviruses</taxon>
    </lineage>
</organism>
<dbReference type="EMBL" id="MK500280">
    <property type="protein sequence ID" value="QBK84595.1"/>
    <property type="molecule type" value="Genomic_DNA"/>
</dbReference>
<reference evidence="1" key="1">
    <citation type="journal article" date="2019" name="MBio">
        <title>Virus Genomes from Deep Sea Sediments Expand the Ocean Megavirome and Support Independent Origins of Viral Gigantism.</title>
        <authorList>
            <person name="Backstrom D."/>
            <person name="Yutin N."/>
            <person name="Jorgensen S.L."/>
            <person name="Dharamshi J."/>
            <person name="Homa F."/>
            <person name="Zaremba-Niedwiedzka K."/>
            <person name="Spang A."/>
            <person name="Wolf Y.I."/>
            <person name="Koonin E.V."/>
            <person name="Ettema T.J."/>
        </authorList>
    </citation>
    <scope>NUCLEOTIDE SEQUENCE</scope>
</reference>
<evidence type="ECO:0000313" key="1">
    <source>
        <dbReference type="EMBL" id="QBK84595.1"/>
    </source>
</evidence>
<name>A0A481YMN9_9VIRU</name>